<reference evidence="4 5" key="1">
    <citation type="submission" date="2023-10" db="EMBL/GenBank/DDBJ databases">
        <title>179-bfca-hs.</title>
        <authorList>
            <person name="Miliotis G."/>
            <person name="Sengupta P."/>
            <person name="Hameed A."/>
            <person name="Chuvochina M."/>
            <person name="Mcdonagh F."/>
            <person name="Simpson A.C."/>
            <person name="Singh N.K."/>
            <person name="Rekha P.D."/>
            <person name="Raman K."/>
            <person name="Hugenholtz P."/>
            <person name="Venkateswaran K."/>
        </authorList>
    </citation>
    <scope>NUCLEOTIDE SEQUENCE [LARGE SCALE GENOMIC DNA]</scope>
    <source>
        <strain evidence="4 5">179-BFC-A-HS</strain>
    </source>
</reference>
<dbReference type="Proteomes" id="UP001228376">
    <property type="component" value="Unassembled WGS sequence"/>
</dbReference>
<name>A0ABU5CEZ3_9BACI</name>
<dbReference type="RefSeq" id="WP_320384353.1">
    <property type="nucleotide sequence ID" value="NZ_JAROCA020000001.1"/>
</dbReference>
<dbReference type="Gene3D" id="3.40.50.150">
    <property type="entry name" value="Vaccinia Virus protein VP39"/>
    <property type="match status" value="1"/>
</dbReference>
<evidence type="ECO:0000313" key="5">
    <source>
        <dbReference type="Proteomes" id="UP001228376"/>
    </source>
</evidence>
<dbReference type="InterPro" id="IPR041698">
    <property type="entry name" value="Methyltransf_25"/>
</dbReference>
<organism evidence="4 5">
    <name type="scientific">Tigheibacillus jepli</name>
    <dbReference type="NCBI Taxonomy" id="3035914"/>
    <lineage>
        <taxon>Bacteria</taxon>
        <taxon>Bacillati</taxon>
        <taxon>Bacillota</taxon>
        <taxon>Bacilli</taxon>
        <taxon>Bacillales</taxon>
        <taxon>Bacillaceae</taxon>
        <taxon>Tigheibacillus</taxon>
    </lineage>
</organism>
<feature type="domain" description="Methyltransferase" evidence="3">
    <location>
        <begin position="47"/>
        <end position="143"/>
    </location>
</feature>
<dbReference type="SUPFAM" id="SSF53335">
    <property type="entry name" value="S-adenosyl-L-methionine-dependent methyltransferases"/>
    <property type="match status" value="1"/>
</dbReference>
<keyword evidence="2 4" id="KW-0808">Transferase</keyword>
<dbReference type="GO" id="GO:0032259">
    <property type="term" value="P:methylation"/>
    <property type="evidence" value="ECO:0007669"/>
    <property type="project" value="UniProtKB-KW"/>
</dbReference>
<keyword evidence="1 4" id="KW-0489">Methyltransferase</keyword>
<evidence type="ECO:0000256" key="2">
    <source>
        <dbReference type="ARBA" id="ARBA00022679"/>
    </source>
</evidence>
<dbReference type="EMBL" id="JAROCA020000001">
    <property type="protein sequence ID" value="MDY0404898.1"/>
    <property type="molecule type" value="Genomic_DNA"/>
</dbReference>
<dbReference type="EC" id="2.1.-.-" evidence="4"/>
<proteinExistence type="predicted"/>
<dbReference type="InterPro" id="IPR029063">
    <property type="entry name" value="SAM-dependent_MTases_sf"/>
</dbReference>
<protein>
    <submittedName>
        <fullName evidence="4">Class I SAM-dependent methyltransferase</fullName>
        <ecNumber evidence="4">2.1.-.-</ecNumber>
    </submittedName>
</protein>
<dbReference type="PANTHER" id="PTHR43861:SF1">
    <property type="entry name" value="TRANS-ACONITATE 2-METHYLTRANSFERASE"/>
    <property type="match status" value="1"/>
</dbReference>
<dbReference type="PANTHER" id="PTHR43861">
    <property type="entry name" value="TRANS-ACONITATE 2-METHYLTRANSFERASE-RELATED"/>
    <property type="match status" value="1"/>
</dbReference>
<dbReference type="Pfam" id="PF13649">
    <property type="entry name" value="Methyltransf_25"/>
    <property type="match status" value="1"/>
</dbReference>
<keyword evidence="5" id="KW-1185">Reference proteome</keyword>
<evidence type="ECO:0000256" key="1">
    <source>
        <dbReference type="ARBA" id="ARBA00022603"/>
    </source>
</evidence>
<comment type="caution">
    <text evidence="4">The sequence shown here is derived from an EMBL/GenBank/DDBJ whole genome shotgun (WGS) entry which is preliminary data.</text>
</comment>
<evidence type="ECO:0000259" key="3">
    <source>
        <dbReference type="Pfam" id="PF13649"/>
    </source>
</evidence>
<dbReference type="GO" id="GO:0008168">
    <property type="term" value="F:methyltransferase activity"/>
    <property type="evidence" value="ECO:0007669"/>
    <property type="project" value="UniProtKB-KW"/>
</dbReference>
<sequence length="149" mass="17115">MLEFIKRHFKKPQGFIGKITGKIMDLENRKLNKWAIRYLKVKPKDHILEIGFGPGYAIRHLLNRYKDIRIDGIDISETMRQQAMQSLDWEAIKSKVHLSTGDIAKAQLPMNSYDKVLTVNNYTLWGDKESGLENIYGALKPGGKIVIVM</sequence>
<evidence type="ECO:0000313" key="4">
    <source>
        <dbReference type="EMBL" id="MDY0404898.1"/>
    </source>
</evidence>
<gene>
    <name evidence="4" type="ORF">P5G51_005335</name>
</gene>
<accession>A0ABU5CEZ3</accession>
<dbReference type="CDD" id="cd02440">
    <property type="entry name" value="AdoMet_MTases"/>
    <property type="match status" value="1"/>
</dbReference>